<reference evidence="2" key="1">
    <citation type="journal article" date="2015" name="Nature">
        <title>Complex archaea that bridge the gap between prokaryotes and eukaryotes.</title>
        <authorList>
            <person name="Spang A."/>
            <person name="Saw J.H."/>
            <person name="Jorgensen S.L."/>
            <person name="Zaremba-Niedzwiedzka K."/>
            <person name="Martijn J."/>
            <person name="Lind A.E."/>
            <person name="van Eijk R."/>
            <person name="Schleper C."/>
            <person name="Guy L."/>
            <person name="Ettema T.J."/>
        </authorList>
    </citation>
    <scope>NUCLEOTIDE SEQUENCE</scope>
</reference>
<feature type="domain" description="Glutamine amidotransferase type-2" evidence="1">
    <location>
        <begin position="2"/>
        <end position="230"/>
    </location>
</feature>
<accession>A0A0F9C5A2</accession>
<proteinExistence type="predicted"/>
<name>A0A0F9C5A2_9ZZZZ</name>
<dbReference type="InterPro" id="IPR017932">
    <property type="entry name" value="GATase_2_dom"/>
</dbReference>
<sequence length="254" mass="29134">MCGVIGALVVNPKTIKSHVIQVYQEQKTRGQRGFGVGIRKPDGTLLRDRTEEYSEILKSNIWDKIDAGDFIVYHHRTPTSTFNTPECNHPLMNEDKTLMVIHNGCTMGDMKLKKNHTFESEIETVVYSKNRIISQYTEWTDTEEAVHYYEENRSKNRLDELLNKIGKTGRSTYLYLDKDEDYLLFVARTNTLWAYKLGENTILSSEKGALKDKTLAMDLEPGYGWLTSDGVVHKTKGEWLSSYTPIPTGGYNNY</sequence>
<dbReference type="SUPFAM" id="SSF56235">
    <property type="entry name" value="N-terminal nucleophile aminohydrolases (Ntn hydrolases)"/>
    <property type="match status" value="1"/>
</dbReference>
<dbReference type="Gene3D" id="3.60.20.10">
    <property type="entry name" value="Glutamine Phosphoribosylpyrophosphate, subunit 1, domain 1"/>
    <property type="match status" value="1"/>
</dbReference>
<feature type="non-terminal residue" evidence="2">
    <location>
        <position position="254"/>
    </location>
</feature>
<dbReference type="EMBL" id="LAZR01034793">
    <property type="protein sequence ID" value="KKL44344.1"/>
    <property type="molecule type" value="Genomic_DNA"/>
</dbReference>
<dbReference type="AlphaFoldDB" id="A0A0F9C5A2"/>
<evidence type="ECO:0000313" key="2">
    <source>
        <dbReference type="EMBL" id="KKL44344.1"/>
    </source>
</evidence>
<dbReference type="InterPro" id="IPR029055">
    <property type="entry name" value="Ntn_hydrolases_N"/>
</dbReference>
<dbReference type="CDD" id="cd00352">
    <property type="entry name" value="Gn_AT_II"/>
    <property type="match status" value="1"/>
</dbReference>
<comment type="caution">
    <text evidence="2">The sequence shown here is derived from an EMBL/GenBank/DDBJ whole genome shotgun (WGS) entry which is preliminary data.</text>
</comment>
<protein>
    <recommendedName>
        <fullName evidence="1">Glutamine amidotransferase type-2 domain-containing protein</fullName>
    </recommendedName>
</protein>
<gene>
    <name evidence="2" type="ORF">LCGC14_2366610</name>
</gene>
<evidence type="ECO:0000259" key="1">
    <source>
        <dbReference type="PROSITE" id="PS51278"/>
    </source>
</evidence>
<organism evidence="2">
    <name type="scientific">marine sediment metagenome</name>
    <dbReference type="NCBI Taxonomy" id="412755"/>
    <lineage>
        <taxon>unclassified sequences</taxon>
        <taxon>metagenomes</taxon>
        <taxon>ecological metagenomes</taxon>
    </lineage>
</organism>
<dbReference type="PROSITE" id="PS51278">
    <property type="entry name" value="GATASE_TYPE_2"/>
    <property type="match status" value="1"/>
</dbReference>